<dbReference type="SUPFAM" id="SSF54292">
    <property type="entry name" value="2Fe-2S ferredoxin-like"/>
    <property type="match status" value="1"/>
</dbReference>
<dbReference type="Proteomes" id="UP001165306">
    <property type="component" value="Unassembled WGS sequence"/>
</dbReference>
<keyword evidence="3" id="KW-1185">Reference proteome</keyword>
<comment type="caution">
    <text evidence="2">The sequence shown here is derived from an EMBL/GenBank/DDBJ whole genome shotgun (WGS) entry which is preliminary data.</text>
</comment>
<name>A0AA41WBN5_9BACT</name>
<dbReference type="InterPro" id="IPR042204">
    <property type="entry name" value="2Fe-2S-bd_N"/>
</dbReference>
<dbReference type="Gene3D" id="3.10.20.440">
    <property type="entry name" value="2Fe-2S iron-sulphur cluster binding domain, sarcosine oxidase, alpha subunit, N-terminal domain"/>
    <property type="match status" value="1"/>
</dbReference>
<organism evidence="2 3">
    <name type="scientific">Thermalbibacter longus</name>
    <dbReference type="NCBI Taxonomy" id="2951981"/>
    <lineage>
        <taxon>Bacteria</taxon>
        <taxon>Pseudomonadati</taxon>
        <taxon>Thermomicrobiota</taxon>
        <taxon>Thermomicrobia</taxon>
        <taxon>Thermomicrobiales</taxon>
        <taxon>Thermomicrobiaceae</taxon>
        <taxon>Thermalbibacter</taxon>
    </lineage>
</organism>
<gene>
    <name evidence="2" type="ORF">NET02_12175</name>
</gene>
<protein>
    <submittedName>
        <fullName evidence="2">(2Fe-2S)-binding protein</fullName>
    </submittedName>
</protein>
<evidence type="ECO:0000313" key="2">
    <source>
        <dbReference type="EMBL" id="MCM8749906.1"/>
    </source>
</evidence>
<evidence type="ECO:0000256" key="1">
    <source>
        <dbReference type="ARBA" id="ARBA00023002"/>
    </source>
</evidence>
<dbReference type="RefSeq" id="WP_284057692.1">
    <property type="nucleotide sequence ID" value="NZ_JAMSLR010000009.1"/>
</dbReference>
<dbReference type="InterPro" id="IPR036010">
    <property type="entry name" value="2Fe-2S_ferredoxin-like_sf"/>
</dbReference>
<proteinExistence type="predicted"/>
<accession>A0AA41WBN5</accession>
<dbReference type="GO" id="GO:0051536">
    <property type="term" value="F:iron-sulfur cluster binding"/>
    <property type="evidence" value="ECO:0007669"/>
    <property type="project" value="InterPro"/>
</dbReference>
<dbReference type="AlphaFoldDB" id="A0AA41WBN5"/>
<keyword evidence="1" id="KW-0560">Oxidoreductase</keyword>
<evidence type="ECO:0000313" key="3">
    <source>
        <dbReference type="Proteomes" id="UP001165306"/>
    </source>
</evidence>
<sequence>MDQAHRNQAGDLRVLHHPVLGDLPESRPVQITVDGQPLLAREGEAIAAALLAHGILVCRTMPGGREPRGVFCALGRCADCLMTVDGEPNVRACLIPVREGQVVWTQAGLGRWEGRAG</sequence>
<dbReference type="GO" id="GO:0016491">
    <property type="term" value="F:oxidoreductase activity"/>
    <property type="evidence" value="ECO:0007669"/>
    <property type="project" value="UniProtKB-KW"/>
</dbReference>
<dbReference type="Pfam" id="PF13510">
    <property type="entry name" value="Fer2_4"/>
    <property type="match status" value="1"/>
</dbReference>
<reference evidence="2" key="1">
    <citation type="submission" date="2022-06" db="EMBL/GenBank/DDBJ databases">
        <title>CFH 74404 Thermomicrobiaceae sp.</title>
        <authorList>
            <person name="Ming H."/>
            <person name="Li W.-J."/>
            <person name="Zhao Z."/>
        </authorList>
    </citation>
    <scope>NUCLEOTIDE SEQUENCE</scope>
    <source>
        <strain evidence="2">CFH 74404</strain>
    </source>
</reference>
<dbReference type="EMBL" id="JAMSLR010000009">
    <property type="protein sequence ID" value="MCM8749906.1"/>
    <property type="molecule type" value="Genomic_DNA"/>
</dbReference>